<evidence type="ECO:0000313" key="3">
    <source>
        <dbReference type="Proteomes" id="UP000594589"/>
    </source>
</evidence>
<dbReference type="Gene3D" id="3.40.30.10">
    <property type="entry name" value="Glutaredoxin"/>
    <property type="match status" value="1"/>
</dbReference>
<evidence type="ECO:0000259" key="1">
    <source>
        <dbReference type="PROSITE" id="PS51352"/>
    </source>
</evidence>
<dbReference type="Proteomes" id="UP000594589">
    <property type="component" value="Segment"/>
</dbReference>
<keyword evidence="3" id="KW-1185">Reference proteome</keyword>
<dbReference type="CDD" id="cd02947">
    <property type="entry name" value="TRX_family"/>
    <property type="match status" value="1"/>
</dbReference>
<protein>
    <recommendedName>
        <fullName evidence="1">Thioredoxin domain-containing protein</fullName>
    </recommendedName>
</protein>
<name>A0A7T0Q1D2_9CAUD</name>
<dbReference type="EMBL" id="MN508615">
    <property type="protein sequence ID" value="QPL11108.1"/>
    <property type="molecule type" value="Genomic_DNA"/>
</dbReference>
<dbReference type="SUPFAM" id="SSF52833">
    <property type="entry name" value="Thioredoxin-like"/>
    <property type="match status" value="1"/>
</dbReference>
<evidence type="ECO:0000313" key="2">
    <source>
        <dbReference type="EMBL" id="QPL11108.1"/>
    </source>
</evidence>
<dbReference type="InterPro" id="IPR013766">
    <property type="entry name" value="Thioredoxin_domain"/>
</dbReference>
<dbReference type="InterPro" id="IPR036249">
    <property type="entry name" value="Thioredoxin-like_sf"/>
</dbReference>
<feature type="domain" description="Thioredoxin" evidence="1">
    <location>
        <begin position="1"/>
        <end position="89"/>
    </location>
</feature>
<gene>
    <name evidence="2" type="ORF">ES17_63</name>
</gene>
<organism evidence="2 3">
    <name type="scientific">Escherichia phage ES17</name>
    <dbReference type="NCBI Taxonomy" id="2662277"/>
    <lineage>
        <taxon>Viruses</taxon>
        <taxon>Duplodnaviria</taxon>
        <taxon>Heunggongvirae</taxon>
        <taxon>Uroviricota</taxon>
        <taxon>Caudoviricetes</taxon>
        <taxon>Mktvariviridae</taxon>
        <taxon>Gordonclarkvirinae</taxon>
        <taxon>Kuravirus</taxon>
        <taxon>Kuravirus ES17</taxon>
    </lineage>
</organism>
<proteinExistence type="predicted"/>
<accession>A0A7T0Q1D2</accession>
<dbReference type="Pfam" id="PF00085">
    <property type="entry name" value="Thioredoxin"/>
    <property type="match status" value="1"/>
</dbReference>
<dbReference type="PROSITE" id="PS51352">
    <property type="entry name" value="THIOREDOXIN_2"/>
    <property type="match status" value="1"/>
</dbReference>
<reference evidence="2 3" key="1">
    <citation type="journal article" date="2019" name="Front. Microbiol.">
        <title>Constructing and Characterizing Bacteriophage Libraries for Phage Therapy of Human Infections.</title>
        <authorList>
            <person name="Gibson S.B."/>
            <person name="Green S.I."/>
            <person name="Liu C.G."/>
            <person name="Salazar K.C."/>
            <person name="Clark J.R."/>
            <person name="Terwilliger A.L."/>
            <person name="Kaplan H.B."/>
            <person name="Maresso A.W."/>
            <person name="Trautner B.W."/>
            <person name="Ramig R.F."/>
        </authorList>
    </citation>
    <scope>NUCLEOTIDE SEQUENCE [LARGE SCALE GENOMIC DNA]</scope>
</reference>
<sequence length="92" mass="10225">MPKVIKFYSDQCAPCKAMAPTFEKVVKEFDVEVEEINILEGDGREQAVKYGVRSIPAFVVPDRNSGAHYSLSGMQTEANLKAFLDTALNVNR</sequence>